<sequence>MRREGWVAGERWLSKFCTRKGVGCGLRVGGEQWVSGGKGGYRDGEGRGGFGATGGRRDE</sequence>
<name>A0A6J5TP16_PRUAR</name>
<dbReference type="Proteomes" id="UP000507222">
    <property type="component" value="Unassembled WGS sequence"/>
</dbReference>
<evidence type="ECO:0000313" key="3">
    <source>
        <dbReference type="Proteomes" id="UP000507222"/>
    </source>
</evidence>
<protein>
    <submittedName>
        <fullName evidence="2">Uncharacterized protein</fullName>
    </submittedName>
</protein>
<evidence type="ECO:0000313" key="2">
    <source>
        <dbReference type="EMBL" id="CAB4265432.1"/>
    </source>
</evidence>
<organism evidence="2 3">
    <name type="scientific">Prunus armeniaca</name>
    <name type="common">Apricot</name>
    <name type="synonym">Armeniaca vulgaris</name>
    <dbReference type="NCBI Taxonomy" id="36596"/>
    <lineage>
        <taxon>Eukaryota</taxon>
        <taxon>Viridiplantae</taxon>
        <taxon>Streptophyta</taxon>
        <taxon>Embryophyta</taxon>
        <taxon>Tracheophyta</taxon>
        <taxon>Spermatophyta</taxon>
        <taxon>Magnoliopsida</taxon>
        <taxon>eudicotyledons</taxon>
        <taxon>Gunneridae</taxon>
        <taxon>Pentapetalae</taxon>
        <taxon>rosids</taxon>
        <taxon>fabids</taxon>
        <taxon>Rosales</taxon>
        <taxon>Rosaceae</taxon>
        <taxon>Amygdaloideae</taxon>
        <taxon>Amygdaleae</taxon>
        <taxon>Prunus</taxon>
    </lineage>
</organism>
<feature type="region of interest" description="Disordered" evidence="1">
    <location>
        <begin position="37"/>
        <end position="59"/>
    </location>
</feature>
<reference evidence="2 3" key="1">
    <citation type="submission" date="2020-05" db="EMBL/GenBank/DDBJ databases">
        <authorList>
            <person name="Campoy J."/>
            <person name="Schneeberger K."/>
            <person name="Spophaly S."/>
        </authorList>
    </citation>
    <scope>NUCLEOTIDE SEQUENCE [LARGE SCALE GENOMIC DNA]</scope>
    <source>
        <strain evidence="2">PruArmRojPasFocal</strain>
    </source>
</reference>
<dbReference type="AlphaFoldDB" id="A0A6J5TP16"/>
<feature type="compositionally biased region" description="Gly residues" evidence="1">
    <location>
        <begin position="47"/>
        <end position="59"/>
    </location>
</feature>
<accession>A0A6J5TP16</accession>
<gene>
    <name evidence="2" type="ORF">CURHAP_LOCUS7551</name>
</gene>
<evidence type="ECO:0000256" key="1">
    <source>
        <dbReference type="SAM" id="MobiDB-lite"/>
    </source>
</evidence>
<dbReference type="EMBL" id="CAEKDK010000001">
    <property type="protein sequence ID" value="CAB4265432.1"/>
    <property type="molecule type" value="Genomic_DNA"/>
</dbReference>
<proteinExistence type="predicted"/>